<dbReference type="InterPro" id="IPR007110">
    <property type="entry name" value="Ig-like_dom"/>
</dbReference>
<dbReference type="PANTHER" id="PTHR10441:SF2">
    <property type="entry name" value="T-CELL SURFACE GLYCOPROTEIN CD8 ALPHA CHAIN"/>
    <property type="match status" value="1"/>
</dbReference>
<evidence type="ECO:0000256" key="16">
    <source>
        <dbReference type="SAM" id="SignalP"/>
    </source>
</evidence>
<evidence type="ECO:0000256" key="11">
    <source>
        <dbReference type="ARBA" id="ARBA00023157"/>
    </source>
</evidence>
<keyword evidence="5 16" id="KW-0732">Signal</keyword>
<dbReference type="OrthoDB" id="9906515at2759"/>
<feature type="domain" description="Ig-like" evidence="17">
    <location>
        <begin position="18"/>
        <end position="104"/>
    </location>
</feature>
<dbReference type="GO" id="GO:0045065">
    <property type="term" value="P:cytotoxic T cell differentiation"/>
    <property type="evidence" value="ECO:0007669"/>
    <property type="project" value="TreeGrafter"/>
</dbReference>
<evidence type="ECO:0000313" key="19">
    <source>
        <dbReference type="Proteomes" id="UP000288216"/>
    </source>
</evidence>
<evidence type="ECO:0000259" key="17">
    <source>
        <dbReference type="PROSITE" id="PS50835"/>
    </source>
</evidence>
<keyword evidence="6" id="KW-0391">Immunity</keyword>
<evidence type="ECO:0000256" key="9">
    <source>
        <dbReference type="ARBA" id="ARBA00023136"/>
    </source>
</evidence>
<dbReference type="SMART" id="SM00409">
    <property type="entry name" value="IG"/>
    <property type="match status" value="1"/>
</dbReference>
<evidence type="ECO:0000256" key="3">
    <source>
        <dbReference type="ARBA" id="ARBA00022475"/>
    </source>
</evidence>
<evidence type="ECO:0000256" key="5">
    <source>
        <dbReference type="ARBA" id="ARBA00022729"/>
    </source>
</evidence>
<keyword evidence="8" id="KW-1064">Adaptive immunity</keyword>
<evidence type="ECO:0000256" key="7">
    <source>
        <dbReference type="ARBA" id="ARBA00022989"/>
    </source>
</evidence>
<reference evidence="18 19" key="1">
    <citation type="journal article" date="2018" name="Nat. Ecol. Evol.">
        <title>Shark genomes provide insights into elasmobranch evolution and the origin of vertebrates.</title>
        <authorList>
            <person name="Hara Y"/>
            <person name="Yamaguchi K"/>
            <person name="Onimaru K"/>
            <person name="Kadota M"/>
            <person name="Koyanagi M"/>
            <person name="Keeley SD"/>
            <person name="Tatsumi K"/>
            <person name="Tanaka K"/>
            <person name="Motone F"/>
            <person name="Kageyama Y"/>
            <person name="Nozu R"/>
            <person name="Adachi N"/>
            <person name="Nishimura O"/>
            <person name="Nakagawa R"/>
            <person name="Tanegashima C"/>
            <person name="Kiyatake I"/>
            <person name="Matsumoto R"/>
            <person name="Murakumo K"/>
            <person name="Nishida K"/>
            <person name="Terakita A"/>
            <person name="Kuratani S"/>
            <person name="Sato K"/>
            <person name="Hyodo S Kuraku.S."/>
        </authorList>
    </citation>
    <scope>NUCLEOTIDE SEQUENCE [LARGE SCALE GENOMIC DNA]</scope>
</reference>
<name>A0A401PBN0_SCYTO</name>
<feature type="transmembrane region" description="Helical" evidence="15">
    <location>
        <begin position="166"/>
        <end position="191"/>
    </location>
</feature>
<dbReference type="InterPro" id="IPR015468">
    <property type="entry name" value="CD8_asu"/>
</dbReference>
<keyword evidence="9 15" id="KW-0472">Membrane</keyword>
<evidence type="ECO:0000256" key="8">
    <source>
        <dbReference type="ARBA" id="ARBA00023130"/>
    </source>
</evidence>
<evidence type="ECO:0000256" key="2">
    <source>
        <dbReference type="ARBA" id="ARBA00021525"/>
    </source>
</evidence>
<evidence type="ECO:0000256" key="6">
    <source>
        <dbReference type="ARBA" id="ARBA00022859"/>
    </source>
</evidence>
<protein>
    <recommendedName>
        <fullName evidence="2">T-cell surface glycoprotein CD8 alpha chain</fullName>
    </recommendedName>
</protein>
<keyword evidence="19" id="KW-1185">Reference proteome</keyword>
<dbReference type="PROSITE" id="PS50835">
    <property type="entry name" value="IG_LIKE"/>
    <property type="match status" value="1"/>
</dbReference>
<keyword evidence="4 15" id="KW-0812">Transmembrane</keyword>
<evidence type="ECO:0000256" key="12">
    <source>
        <dbReference type="ARBA" id="ARBA00023180"/>
    </source>
</evidence>
<proteinExistence type="predicted"/>
<keyword evidence="12" id="KW-0325">Glycoprotein</keyword>
<dbReference type="InterPro" id="IPR036179">
    <property type="entry name" value="Ig-like_dom_sf"/>
</dbReference>
<dbReference type="STRING" id="75743.A0A401PBN0"/>
<comment type="caution">
    <text evidence="18">The sequence shown here is derived from an EMBL/GenBank/DDBJ whole genome shotgun (WGS) entry which is preliminary data.</text>
</comment>
<keyword evidence="14" id="KW-0393">Immunoglobulin domain</keyword>
<dbReference type="OMA" id="PCELYIW"/>
<organism evidence="18 19">
    <name type="scientific">Scyliorhinus torazame</name>
    <name type="common">Cloudy catshark</name>
    <name type="synonym">Catulus torazame</name>
    <dbReference type="NCBI Taxonomy" id="75743"/>
    <lineage>
        <taxon>Eukaryota</taxon>
        <taxon>Metazoa</taxon>
        <taxon>Chordata</taxon>
        <taxon>Craniata</taxon>
        <taxon>Vertebrata</taxon>
        <taxon>Chondrichthyes</taxon>
        <taxon>Elasmobranchii</taxon>
        <taxon>Galeomorphii</taxon>
        <taxon>Galeoidea</taxon>
        <taxon>Carcharhiniformes</taxon>
        <taxon>Scyliorhinidae</taxon>
        <taxon>Scyliorhinus</taxon>
    </lineage>
</organism>
<accession>A0A401PBN0</accession>
<keyword evidence="13" id="KW-0449">Lipoprotein</keyword>
<evidence type="ECO:0000256" key="10">
    <source>
        <dbReference type="ARBA" id="ARBA00023139"/>
    </source>
</evidence>
<dbReference type="GO" id="GO:0009897">
    <property type="term" value="C:external side of plasma membrane"/>
    <property type="evidence" value="ECO:0007669"/>
    <property type="project" value="TreeGrafter"/>
</dbReference>
<dbReference type="AlphaFoldDB" id="A0A401PBN0"/>
<dbReference type="GO" id="GO:0002456">
    <property type="term" value="P:T cell mediated immunity"/>
    <property type="evidence" value="ECO:0007669"/>
    <property type="project" value="TreeGrafter"/>
</dbReference>
<keyword evidence="7 15" id="KW-1133">Transmembrane helix</keyword>
<keyword evidence="10" id="KW-0564">Palmitate</keyword>
<evidence type="ECO:0000256" key="1">
    <source>
        <dbReference type="ARBA" id="ARBA00004251"/>
    </source>
</evidence>
<sequence>RKAMKLLGFLLVLQVTTPILQASPQRTKVDEGSKATIACSLVADEGVHWFRQGKKPDPEFLVYISGIGAQNPAAKDKYSVAKSSQKVSLTVKDFRKEDSGKYYCLMAKNRALKFGKTQEYYVEEVATTPKLTTTSTTTKKTVNTPENIERTPTKPVIHQDGLSCHMIIWAPLAGGTLLLLLALILVSIVYCRTPRRRRCQHQFRKRPIADEVRRPSNGYY</sequence>
<dbReference type="InterPro" id="IPR003599">
    <property type="entry name" value="Ig_sub"/>
</dbReference>
<dbReference type="GO" id="GO:0007166">
    <property type="term" value="P:cell surface receptor signaling pathway"/>
    <property type="evidence" value="ECO:0007669"/>
    <property type="project" value="TreeGrafter"/>
</dbReference>
<comment type="subcellular location">
    <subcellularLocation>
        <location evidence="1">Cell membrane</location>
        <topology evidence="1">Single-pass type I membrane protein</topology>
    </subcellularLocation>
</comment>
<dbReference type="InterPro" id="IPR013783">
    <property type="entry name" value="Ig-like_fold"/>
</dbReference>
<gene>
    <name evidence="18" type="ORF">scyTo_0008604</name>
</gene>
<dbReference type="Pfam" id="PF07686">
    <property type="entry name" value="V-set"/>
    <property type="match status" value="1"/>
</dbReference>
<dbReference type="EMBL" id="BFAA01003332">
    <property type="protein sequence ID" value="GCB70530.1"/>
    <property type="molecule type" value="Genomic_DNA"/>
</dbReference>
<keyword evidence="11" id="KW-1015">Disulfide bond</keyword>
<feature type="non-terminal residue" evidence="18">
    <location>
        <position position="1"/>
    </location>
</feature>
<evidence type="ECO:0000256" key="15">
    <source>
        <dbReference type="SAM" id="Phobius"/>
    </source>
</evidence>
<evidence type="ECO:0000256" key="13">
    <source>
        <dbReference type="ARBA" id="ARBA00023288"/>
    </source>
</evidence>
<feature type="chain" id="PRO_5019077404" description="T-cell surface glycoprotein CD8 alpha chain" evidence="16">
    <location>
        <begin position="23"/>
        <end position="220"/>
    </location>
</feature>
<dbReference type="Proteomes" id="UP000288216">
    <property type="component" value="Unassembled WGS sequence"/>
</dbReference>
<dbReference type="PANTHER" id="PTHR10441">
    <property type="entry name" value="CD8 ALPHA CHAIN"/>
    <property type="match status" value="1"/>
</dbReference>
<feature type="signal peptide" evidence="16">
    <location>
        <begin position="1"/>
        <end position="22"/>
    </location>
</feature>
<dbReference type="CDD" id="cd00099">
    <property type="entry name" value="IgV"/>
    <property type="match status" value="1"/>
</dbReference>
<dbReference type="InterPro" id="IPR013106">
    <property type="entry name" value="Ig_V-set"/>
</dbReference>
<dbReference type="SUPFAM" id="SSF48726">
    <property type="entry name" value="Immunoglobulin"/>
    <property type="match status" value="1"/>
</dbReference>
<evidence type="ECO:0000313" key="18">
    <source>
        <dbReference type="EMBL" id="GCB70530.1"/>
    </source>
</evidence>
<keyword evidence="3" id="KW-1003">Cell membrane</keyword>
<evidence type="ECO:0000256" key="14">
    <source>
        <dbReference type="ARBA" id="ARBA00023319"/>
    </source>
</evidence>
<dbReference type="Gene3D" id="2.60.40.10">
    <property type="entry name" value="Immunoglobulins"/>
    <property type="match status" value="1"/>
</dbReference>
<evidence type="ECO:0000256" key="4">
    <source>
        <dbReference type="ARBA" id="ARBA00022692"/>
    </source>
</evidence>